<dbReference type="Pfam" id="PF06769">
    <property type="entry name" value="YoeB_toxin"/>
    <property type="match status" value="1"/>
</dbReference>
<comment type="similarity">
    <text evidence="1">Belongs to the YoeB family.</text>
</comment>
<keyword evidence="4" id="KW-0255">Endonuclease</keyword>
<dbReference type="EMBL" id="JARBCY010000052">
    <property type="protein sequence ID" value="MEF3318725.1"/>
    <property type="molecule type" value="Genomic_DNA"/>
</dbReference>
<dbReference type="PANTHER" id="PTHR38039:SF1">
    <property type="entry name" value="TOXIN YOEB"/>
    <property type="match status" value="1"/>
</dbReference>
<accession>A0ABU7XCM3</accession>
<evidence type="ECO:0000256" key="1">
    <source>
        <dbReference type="ARBA" id="ARBA00008172"/>
    </source>
</evidence>
<dbReference type="PANTHER" id="PTHR38039">
    <property type="entry name" value="TOXIN YOEB"/>
    <property type="match status" value="1"/>
</dbReference>
<evidence type="ECO:0000256" key="4">
    <source>
        <dbReference type="ARBA" id="ARBA00022759"/>
    </source>
</evidence>
<evidence type="ECO:0000256" key="3">
    <source>
        <dbReference type="ARBA" id="ARBA00022722"/>
    </source>
</evidence>
<dbReference type="Gene3D" id="3.30.2310.20">
    <property type="entry name" value="RelE-like"/>
    <property type="match status" value="1"/>
</dbReference>
<evidence type="ECO:0000313" key="8">
    <source>
        <dbReference type="EMBL" id="MEF3318725.1"/>
    </source>
</evidence>
<evidence type="ECO:0000256" key="6">
    <source>
        <dbReference type="ARBA" id="ARBA00030388"/>
    </source>
</evidence>
<evidence type="ECO:0000256" key="7">
    <source>
        <dbReference type="ARBA" id="ARBA00050056"/>
    </source>
</evidence>
<proteinExistence type="inferred from homology"/>
<evidence type="ECO:0000256" key="2">
    <source>
        <dbReference type="ARBA" id="ARBA00022649"/>
    </source>
</evidence>
<protein>
    <recommendedName>
        <fullName evidence="7">Endoribonuclease YoeB</fullName>
    </recommendedName>
    <alternativeName>
        <fullName evidence="6">Putative mRNA interferase YoeB</fullName>
    </alternativeName>
</protein>
<dbReference type="NCBIfam" id="TIGR02116">
    <property type="entry name" value="toxin_Txe_YoeB"/>
    <property type="match status" value="1"/>
</dbReference>
<dbReference type="Proteomes" id="UP001328425">
    <property type="component" value="Unassembled WGS sequence"/>
</dbReference>
<gene>
    <name evidence="8" type="ORF">PV361_08420</name>
</gene>
<organism evidence="8 9">
    <name type="scientific">Peptoniphilus grossensis</name>
    <dbReference type="NCBI Taxonomy" id="1465756"/>
    <lineage>
        <taxon>Bacteria</taxon>
        <taxon>Bacillati</taxon>
        <taxon>Bacillota</taxon>
        <taxon>Tissierellia</taxon>
        <taxon>Tissierellales</taxon>
        <taxon>Peptoniphilaceae</taxon>
        <taxon>Peptoniphilus</taxon>
    </lineage>
</organism>
<keyword evidence="5" id="KW-0378">Hydrolase</keyword>
<dbReference type="InterPro" id="IPR035093">
    <property type="entry name" value="RelE/ParE_toxin_dom_sf"/>
</dbReference>
<sequence length="88" mass="10717">MKILFHDKAFLEYLSWQNTDKKTLKRINELIKDIMRNPYEGIGKPEPLRYQLTGYWSRRINIEDRLIYKIEGDLLIIISCSEHYKKNR</sequence>
<name>A0ABU7XCM3_9FIRM</name>
<evidence type="ECO:0000313" key="9">
    <source>
        <dbReference type="Proteomes" id="UP001328425"/>
    </source>
</evidence>
<evidence type="ECO:0000256" key="5">
    <source>
        <dbReference type="ARBA" id="ARBA00022801"/>
    </source>
</evidence>
<dbReference type="InterPro" id="IPR009614">
    <property type="entry name" value="YoeB_toxin"/>
</dbReference>
<comment type="caution">
    <text evidence="8">The sequence shown here is derived from an EMBL/GenBank/DDBJ whole genome shotgun (WGS) entry which is preliminary data.</text>
</comment>
<keyword evidence="9" id="KW-1185">Reference proteome</keyword>
<dbReference type="RefSeq" id="WP_332087733.1">
    <property type="nucleotide sequence ID" value="NZ_JARBCY010000052.1"/>
</dbReference>
<keyword evidence="3" id="KW-0540">Nuclease</keyword>
<dbReference type="SUPFAM" id="SSF143011">
    <property type="entry name" value="RelE-like"/>
    <property type="match status" value="1"/>
</dbReference>
<reference evidence="8 9" key="1">
    <citation type="submission" date="2022-11" db="EMBL/GenBank/DDBJ databases">
        <title>The First Case of Preauricular Fistular Abscess Caused by Peptoniphilus grossensis.</title>
        <authorList>
            <person name="Byun J.-H."/>
        </authorList>
    </citation>
    <scope>NUCLEOTIDE SEQUENCE [LARGE SCALE GENOMIC DNA]</scope>
    <source>
        <strain evidence="8 9">GYB008</strain>
    </source>
</reference>
<keyword evidence="2" id="KW-1277">Toxin-antitoxin system</keyword>